<evidence type="ECO:0000256" key="2">
    <source>
        <dbReference type="ARBA" id="ARBA00008814"/>
    </source>
</evidence>
<name>A0A7X5R245_9MICO</name>
<dbReference type="PROSITE" id="PS50983">
    <property type="entry name" value="FE_B12_PBP"/>
    <property type="match status" value="1"/>
</dbReference>
<dbReference type="PANTHER" id="PTHR30532">
    <property type="entry name" value="IRON III DICITRATE-BINDING PERIPLASMIC PROTEIN"/>
    <property type="match status" value="1"/>
</dbReference>
<keyword evidence="3" id="KW-0813">Transport</keyword>
<feature type="domain" description="Fe/B12 periplasmic-binding" evidence="5">
    <location>
        <begin position="60"/>
        <end position="324"/>
    </location>
</feature>
<dbReference type="PANTHER" id="PTHR30532:SF28">
    <property type="entry name" value="PETROBACTIN-BINDING PROTEIN YCLQ"/>
    <property type="match status" value="1"/>
</dbReference>
<evidence type="ECO:0000256" key="1">
    <source>
        <dbReference type="ARBA" id="ARBA00004196"/>
    </source>
</evidence>
<dbReference type="Pfam" id="PF01497">
    <property type="entry name" value="Peripla_BP_2"/>
    <property type="match status" value="1"/>
</dbReference>
<dbReference type="Proteomes" id="UP000541033">
    <property type="component" value="Unassembled WGS sequence"/>
</dbReference>
<keyword evidence="4" id="KW-0732">Signal</keyword>
<evidence type="ECO:0000256" key="4">
    <source>
        <dbReference type="ARBA" id="ARBA00022729"/>
    </source>
</evidence>
<dbReference type="EMBL" id="JAAMOX010000002">
    <property type="protein sequence ID" value="NIH54268.1"/>
    <property type="molecule type" value="Genomic_DNA"/>
</dbReference>
<dbReference type="InterPro" id="IPR002491">
    <property type="entry name" value="ABC_transptr_periplasmic_BD"/>
</dbReference>
<comment type="similarity">
    <text evidence="2">Belongs to the bacterial solute-binding protein 8 family.</text>
</comment>
<dbReference type="GO" id="GO:1901678">
    <property type="term" value="P:iron coordination entity transport"/>
    <property type="evidence" value="ECO:0007669"/>
    <property type="project" value="UniProtKB-ARBA"/>
</dbReference>
<comment type="subcellular location">
    <subcellularLocation>
        <location evidence="1">Cell envelope</location>
    </subcellularLocation>
</comment>
<comment type="caution">
    <text evidence="6">The sequence shown here is derived from an EMBL/GenBank/DDBJ whole genome shotgun (WGS) entry which is preliminary data.</text>
</comment>
<proteinExistence type="inferred from homology"/>
<keyword evidence="7" id="KW-1185">Reference proteome</keyword>
<protein>
    <submittedName>
        <fullName evidence="6">Iron complex transport system substrate-binding protein</fullName>
    </submittedName>
</protein>
<organism evidence="6 7">
    <name type="scientific">Lysinibacter cavernae</name>
    <dbReference type="NCBI Taxonomy" id="1640652"/>
    <lineage>
        <taxon>Bacteria</taxon>
        <taxon>Bacillati</taxon>
        <taxon>Actinomycetota</taxon>
        <taxon>Actinomycetes</taxon>
        <taxon>Micrococcales</taxon>
        <taxon>Microbacteriaceae</taxon>
        <taxon>Lysinibacter</taxon>
    </lineage>
</organism>
<dbReference type="AlphaFoldDB" id="A0A7X5R245"/>
<gene>
    <name evidence="6" type="ORF">FHX76_002164</name>
</gene>
<dbReference type="RefSeq" id="WP_208402650.1">
    <property type="nucleotide sequence ID" value="NZ_JAAMOX010000002.1"/>
</dbReference>
<dbReference type="GO" id="GO:0030288">
    <property type="term" value="C:outer membrane-bounded periplasmic space"/>
    <property type="evidence" value="ECO:0007669"/>
    <property type="project" value="TreeGrafter"/>
</dbReference>
<dbReference type="PROSITE" id="PS51257">
    <property type="entry name" value="PROKAR_LIPOPROTEIN"/>
    <property type="match status" value="1"/>
</dbReference>
<sequence length="324" mass="34270">MLLRTRSLTAIGTAILGVTLFITGCSGAETKAEPADASAAKTVSITTNDGTVDVPVAPERVVALDNTSFETLRDWGITPVALPKGLLPDEGFDDWIADTSILDIGTHREPNLELVSEAKPDLILGGYRFTDYQDDLESIGLTVDIAASDEYADGWVESLKTQTTTLGKIFDKSDDAAKLVSDLESAEEKAATATGGETVFLAVVSGGKIDNGAERIGRILEPLNLNDVFAGEAGDIHGDSGLAPETIAAANPDWAIVMDRDAAAGEEGASPAKQIVDAQEALAKTTFVTKDQIIYLDPFFYTREGIQAYTETYQQVADAFSAAS</sequence>
<evidence type="ECO:0000256" key="3">
    <source>
        <dbReference type="ARBA" id="ARBA00022448"/>
    </source>
</evidence>
<evidence type="ECO:0000313" key="6">
    <source>
        <dbReference type="EMBL" id="NIH54268.1"/>
    </source>
</evidence>
<reference evidence="6 7" key="1">
    <citation type="submission" date="2020-02" db="EMBL/GenBank/DDBJ databases">
        <title>Sequencing the genomes of 1000 actinobacteria strains.</title>
        <authorList>
            <person name="Klenk H.-P."/>
        </authorList>
    </citation>
    <scope>NUCLEOTIDE SEQUENCE [LARGE SCALE GENOMIC DNA]</scope>
    <source>
        <strain evidence="6 7">DSM 27960</strain>
    </source>
</reference>
<accession>A0A7X5R245</accession>
<dbReference type="SUPFAM" id="SSF53807">
    <property type="entry name" value="Helical backbone' metal receptor"/>
    <property type="match status" value="1"/>
</dbReference>
<dbReference type="Gene3D" id="3.40.50.1980">
    <property type="entry name" value="Nitrogenase molybdenum iron protein domain"/>
    <property type="match status" value="2"/>
</dbReference>
<evidence type="ECO:0000259" key="5">
    <source>
        <dbReference type="PROSITE" id="PS50983"/>
    </source>
</evidence>
<dbReference type="InterPro" id="IPR051313">
    <property type="entry name" value="Bact_iron-sidero_bind"/>
</dbReference>
<evidence type="ECO:0000313" key="7">
    <source>
        <dbReference type="Proteomes" id="UP000541033"/>
    </source>
</evidence>